<organism evidence="1 2">
    <name type="scientific">Solanum tuberosum</name>
    <name type="common">Potato</name>
    <dbReference type="NCBI Taxonomy" id="4113"/>
    <lineage>
        <taxon>Eukaryota</taxon>
        <taxon>Viridiplantae</taxon>
        <taxon>Streptophyta</taxon>
        <taxon>Embryophyta</taxon>
        <taxon>Tracheophyta</taxon>
        <taxon>Spermatophyta</taxon>
        <taxon>Magnoliopsida</taxon>
        <taxon>eudicotyledons</taxon>
        <taxon>Gunneridae</taxon>
        <taxon>Pentapetalae</taxon>
        <taxon>asterids</taxon>
        <taxon>lamiids</taxon>
        <taxon>Solanales</taxon>
        <taxon>Solanaceae</taxon>
        <taxon>Solanoideae</taxon>
        <taxon>Solaneae</taxon>
        <taxon>Solanum</taxon>
    </lineage>
</organism>
<proteinExistence type="predicted"/>
<evidence type="ECO:0000313" key="2">
    <source>
        <dbReference type="Proteomes" id="UP000826656"/>
    </source>
</evidence>
<evidence type="ECO:0000313" key="1">
    <source>
        <dbReference type="EMBL" id="KAH0758277.1"/>
    </source>
</evidence>
<keyword evidence="2" id="KW-1185">Reference proteome</keyword>
<dbReference type="EMBL" id="JAIVGD010000015">
    <property type="protein sequence ID" value="KAH0758277.1"/>
    <property type="molecule type" value="Genomic_DNA"/>
</dbReference>
<dbReference type="Proteomes" id="UP000826656">
    <property type="component" value="Unassembled WGS sequence"/>
</dbReference>
<comment type="caution">
    <text evidence="1">The sequence shown here is derived from an EMBL/GenBank/DDBJ whole genome shotgun (WGS) entry which is preliminary data.</text>
</comment>
<accession>A0ABQ7V2G3</accession>
<name>A0ABQ7V2G3_SOLTU</name>
<gene>
    <name evidence="1" type="ORF">KY290_021770</name>
</gene>
<reference evidence="1 2" key="1">
    <citation type="journal article" date="2021" name="bioRxiv">
        <title>Chromosome-scale and haplotype-resolved genome assembly of a tetraploid potato cultivar.</title>
        <authorList>
            <person name="Sun H."/>
            <person name="Jiao W.-B."/>
            <person name="Krause K."/>
            <person name="Campoy J.A."/>
            <person name="Goel M."/>
            <person name="Folz-Donahue K."/>
            <person name="Kukat C."/>
            <person name="Huettel B."/>
            <person name="Schneeberger K."/>
        </authorList>
    </citation>
    <scope>NUCLEOTIDE SEQUENCE [LARGE SCALE GENOMIC DNA]</scope>
    <source>
        <strain evidence="1">SolTubOtavaFocal</strain>
        <tissue evidence="1">Leaves</tissue>
    </source>
</reference>
<sequence>MNLRHQLNAVQEMPMQFHMVHFRHTSIKSSILRFFICLAKVSNPKNNKLHLPIGGSLYTGMVKGIGRENQGLYHLSRSSSKSSFDMLHCDIWGPYRVPSHNNKRVYTPCNIPYPRNTRDGNGAGRMWGGEGLRLCRVERV</sequence>
<protein>
    <submittedName>
        <fullName evidence="1">Uncharacterized protein</fullName>
    </submittedName>
</protein>